<evidence type="ECO:0000313" key="3">
    <source>
        <dbReference type="Proteomes" id="UP000822688"/>
    </source>
</evidence>
<gene>
    <name evidence="2" type="ORF">KC19_12G013500</name>
</gene>
<organism evidence="2 3">
    <name type="scientific">Ceratodon purpureus</name>
    <name type="common">Fire moss</name>
    <name type="synonym">Dicranum purpureum</name>
    <dbReference type="NCBI Taxonomy" id="3225"/>
    <lineage>
        <taxon>Eukaryota</taxon>
        <taxon>Viridiplantae</taxon>
        <taxon>Streptophyta</taxon>
        <taxon>Embryophyta</taxon>
        <taxon>Bryophyta</taxon>
        <taxon>Bryophytina</taxon>
        <taxon>Bryopsida</taxon>
        <taxon>Dicranidae</taxon>
        <taxon>Pseudoditrichales</taxon>
        <taxon>Ditrichaceae</taxon>
        <taxon>Ceratodon</taxon>
    </lineage>
</organism>
<evidence type="ECO:0000313" key="2">
    <source>
        <dbReference type="EMBL" id="KAG0553463.1"/>
    </source>
</evidence>
<feature type="non-terminal residue" evidence="2">
    <location>
        <position position="102"/>
    </location>
</feature>
<dbReference type="AlphaFoldDB" id="A0A8T0G2I5"/>
<feature type="compositionally biased region" description="Polar residues" evidence="1">
    <location>
        <begin position="26"/>
        <end position="36"/>
    </location>
</feature>
<protein>
    <submittedName>
        <fullName evidence="2">Uncharacterized protein</fullName>
    </submittedName>
</protein>
<sequence length="102" mass="11318">MQLIMLGDGTIQNLKREENSLVGRPGQNSCGIQNQTRCRRSPKNGETEAQLTDKIPSQNRTKRSAATRILSNTLPQERRLPGSRPPATRRTSHSLAPPFNPS</sequence>
<keyword evidence="3" id="KW-1185">Reference proteome</keyword>
<dbReference type="Proteomes" id="UP000822688">
    <property type="component" value="Chromosome 12"/>
</dbReference>
<dbReference type="EMBL" id="CM026433">
    <property type="protein sequence ID" value="KAG0553463.1"/>
    <property type="molecule type" value="Genomic_DNA"/>
</dbReference>
<accession>A0A8T0G2I5</accession>
<feature type="region of interest" description="Disordered" evidence="1">
    <location>
        <begin position="17"/>
        <end position="102"/>
    </location>
</feature>
<comment type="caution">
    <text evidence="2">The sequence shown here is derived from an EMBL/GenBank/DDBJ whole genome shotgun (WGS) entry which is preliminary data.</text>
</comment>
<proteinExistence type="predicted"/>
<evidence type="ECO:0000256" key="1">
    <source>
        <dbReference type="SAM" id="MobiDB-lite"/>
    </source>
</evidence>
<feature type="compositionally biased region" description="Polar residues" evidence="1">
    <location>
        <begin position="47"/>
        <end position="59"/>
    </location>
</feature>
<name>A0A8T0G2I5_CERPU</name>
<reference evidence="2" key="1">
    <citation type="submission" date="2020-06" db="EMBL/GenBank/DDBJ databases">
        <title>WGS assembly of Ceratodon purpureus strain R40.</title>
        <authorList>
            <person name="Carey S.B."/>
            <person name="Jenkins J."/>
            <person name="Shu S."/>
            <person name="Lovell J.T."/>
            <person name="Sreedasyam A."/>
            <person name="Maumus F."/>
            <person name="Tiley G.P."/>
            <person name="Fernandez-Pozo N."/>
            <person name="Barry K."/>
            <person name="Chen C."/>
            <person name="Wang M."/>
            <person name="Lipzen A."/>
            <person name="Daum C."/>
            <person name="Saski C.A."/>
            <person name="Payton A.C."/>
            <person name="Mcbreen J.C."/>
            <person name="Conrad R.E."/>
            <person name="Kollar L.M."/>
            <person name="Olsson S."/>
            <person name="Huttunen S."/>
            <person name="Landis J.B."/>
            <person name="Wickett N.J."/>
            <person name="Johnson M.G."/>
            <person name="Rensing S.A."/>
            <person name="Grimwood J."/>
            <person name="Schmutz J."/>
            <person name="Mcdaniel S.F."/>
        </authorList>
    </citation>
    <scope>NUCLEOTIDE SEQUENCE</scope>
    <source>
        <strain evidence="2">R40</strain>
    </source>
</reference>